<evidence type="ECO:0000256" key="2">
    <source>
        <dbReference type="ARBA" id="ARBA00022475"/>
    </source>
</evidence>
<keyword evidence="9" id="KW-1185">Reference proteome</keyword>
<dbReference type="Proteomes" id="UP000504635">
    <property type="component" value="Unplaced"/>
</dbReference>
<evidence type="ECO:0000256" key="3">
    <source>
        <dbReference type="ARBA" id="ARBA00022692"/>
    </source>
</evidence>
<organism evidence="9 10">
    <name type="scientific">Sitophilus oryzae</name>
    <name type="common">Rice weevil</name>
    <name type="synonym">Curculio oryzae</name>
    <dbReference type="NCBI Taxonomy" id="7048"/>
    <lineage>
        <taxon>Eukaryota</taxon>
        <taxon>Metazoa</taxon>
        <taxon>Ecdysozoa</taxon>
        <taxon>Arthropoda</taxon>
        <taxon>Hexapoda</taxon>
        <taxon>Insecta</taxon>
        <taxon>Pterygota</taxon>
        <taxon>Neoptera</taxon>
        <taxon>Endopterygota</taxon>
        <taxon>Coleoptera</taxon>
        <taxon>Polyphaga</taxon>
        <taxon>Cucujiformia</taxon>
        <taxon>Curculionidae</taxon>
        <taxon>Dryophthorinae</taxon>
        <taxon>Sitophilus</taxon>
    </lineage>
</organism>
<evidence type="ECO:0000313" key="9">
    <source>
        <dbReference type="Proteomes" id="UP000504635"/>
    </source>
</evidence>
<dbReference type="GO" id="GO:0030425">
    <property type="term" value="C:dendrite"/>
    <property type="evidence" value="ECO:0007669"/>
    <property type="project" value="TreeGrafter"/>
</dbReference>
<dbReference type="OrthoDB" id="6769782at2759"/>
<keyword evidence="5 8" id="KW-0472">Membrane</keyword>
<dbReference type="PANTHER" id="PTHR21143">
    <property type="entry name" value="INVERTEBRATE GUSTATORY RECEPTOR"/>
    <property type="match status" value="1"/>
</dbReference>
<dbReference type="AlphaFoldDB" id="A0A6J2Y5H7"/>
<protein>
    <submittedName>
        <fullName evidence="10">Gustatory receptor family protein 3-like</fullName>
    </submittedName>
</protein>
<evidence type="ECO:0000256" key="1">
    <source>
        <dbReference type="ARBA" id="ARBA00004651"/>
    </source>
</evidence>
<evidence type="ECO:0000256" key="5">
    <source>
        <dbReference type="ARBA" id="ARBA00023136"/>
    </source>
</evidence>
<feature type="transmembrane region" description="Helical" evidence="8">
    <location>
        <begin position="171"/>
        <end position="196"/>
    </location>
</feature>
<evidence type="ECO:0000256" key="7">
    <source>
        <dbReference type="ARBA" id="ARBA00023224"/>
    </source>
</evidence>
<dbReference type="GO" id="GO:0007165">
    <property type="term" value="P:signal transduction"/>
    <property type="evidence" value="ECO:0007669"/>
    <property type="project" value="UniProtKB-KW"/>
</dbReference>
<dbReference type="GO" id="GO:0030424">
    <property type="term" value="C:axon"/>
    <property type="evidence" value="ECO:0007669"/>
    <property type="project" value="TreeGrafter"/>
</dbReference>
<keyword evidence="7" id="KW-0807">Transducer</keyword>
<dbReference type="KEGG" id="soy:115884590"/>
<evidence type="ECO:0000313" key="10">
    <source>
        <dbReference type="RefSeq" id="XP_030759073.1"/>
    </source>
</evidence>
<dbReference type="PANTHER" id="PTHR21143:SF104">
    <property type="entry name" value="GUSTATORY RECEPTOR 8A-RELATED"/>
    <property type="match status" value="1"/>
</dbReference>
<dbReference type="InterPro" id="IPR013604">
    <property type="entry name" value="7TM_chemorcpt"/>
</dbReference>
<sequence>MKKNHFWRNFFLCNLCIGSLIALNAWFFLANFGWIYYKYIIFRDLEFYVYNFVLLLCLALARKLELRFAELNEILQYKTESFLKSNAARRRNIQLTEQENLAFIMSSEHFYSVRTFRIMHYDLCNLVKTYNDMFGRIILSSVVFNIANLLAKVTFVIDYCININSVEQRRLWGYFLGIIGFWIFANVGQTFLFSFYGDQLQKEGEKTTRICFYLLNRVSITPCNDDEKLVQDELKLMAYQSYTRIPALSAGGFFDINFRVLGLMISSITSYLMVIIQFLLRPNNSS</sequence>
<evidence type="ECO:0000256" key="8">
    <source>
        <dbReference type="SAM" id="Phobius"/>
    </source>
</evidence>
<evidence type="ECO:0000256" key="4">
    <source>
        <dbReference type="ARBA" id="ARBA00022989"/>
    </source>
</evidence>
<keyword evidence="3 8" id="KW-0812">Transmembrane</keyword>
<keyword evidence="2" id="KW-1003">Cell membrane</keyword>
<dbReference type="FunCoup" id="A0A6J2Y5H7">
    <property type="interactions" value="8"/>
</dbReference>
<dbReference type="GeneID" id="115884590"/>
<feature type="transmembrane region" description="Helical" evidence="8">
    <location>
        <begin position="260"/>
        <end position="280"/>
    </location>
</feature>
<gene>
    <name evidence="10" type="primary">LOC115884590</name>
</gene>
<dbReference type="RefSeq" id="XP_030759073.1">
    <property type="nucleotide sequence ID" value="XM_030903213.1"/>
</dbReference>
<dbReference type="InParanoid" id="A0A6J2Y5H7"/>
<dbReference type="GO" id="GO:0005886">
    <property type="term" value="C:plasma membrane"/>
    <property type="evidence" value="ECO:0007669"/>
    <property type="project" value="UniProtKB-SubCell"/>
</dbReference>
<reference evidence="10" key="1">
    <citation type="submission" date="2025-08" db="UniProtKB">
        <authorList>
            <consortium name="RefSeq"/>
        </authorList>
    </citation>
    <scope>IDENTIFICATION</scope>
    <source>
        <tissue evidence="10">Gonads</tissue>
    </source>
</reference>
<proteinExistence type="predicted"/>
<dbReference type="GO" id="GO:0008049">
    <property type="term" value="P:male courtship behavior"/>
    <property type="evidence" value="ECO:0007669"/>
    <property type="project" value="TreeGrafter"/>
</dbReference>
<keyword evidence="4 8" id="KW-1133">Transmembrane helix</keyword>
<name>A0A6J2Y5H7_SITOR</name>
<dbReference type="Pfam" id="PF08395">
    <property type="entry name" value="7tm_7"/>
    <property type="match status" value="1"/>
</dbReference>
<feature type="transmembrane region" description="Helical" evidence="8">
    <location>
        <begin position="47"/>
        <end position="64"/>
    </location>
</feature>
<evidence type="ECO:0000256" key="6">
    <source>
        <dbReference type="ARBA" id="ARBA00023170"/>
    </source>
</evidence>
<dbReference type="GO" id="GO:0043025">
    <property type="term" value="C:neuronal cell body"/>
    <property type="evidence" value="ECO:0007669"/>
    <property type="project" value="TreeGrafter"/>
</dbReference>
<keyword evidence="6" id="KW-0675">Receptor</keyword>
<comment type="subcellular location">
    <subcellularLocation>
        <location evidence="1">Cell membrane</location>
        <topology evidence="1">Multi-pass membrane protein</topology>
    </subcellularLocation>
</comment>
<dbReference type="GO" id="GO:0050909">
    <property type="term" value="P:sensory perception of taste"/>
    <property type="evidence" value="ECO:0007669"/>
    <property type="project" value="InterPro"/>
</dbReference>
<dbReference type="GO" id="GO:0007635">
    <property type="term" value="P:chemosensory behavior"/>
    <property type="evidence" value="ECO:0007669"/>
    <property type="project" value="TreeGrafter"/>
</dbReference>
<feature type="transmembrane region" description="Helical" evidence="8">
    <location>
        <begin position="12"/>
        <end position="35"/>
    </location>
</feature>
<accession>A0A6J2Y5H7</accession>